<dbReference type="AlphaFoldDB" id="A0A5E6M961"/>
<evidence type="ECO:0000313" key="4">
    <source>
        <dbReference type="EMBL" id="VVM05468.1"/>
    </source>
</evidence>
<dbReference type="SUPFAM" id="SSF53659">
    <property type="entry name" value="Isocitrate/Isopropylmalate dehydrogenase-like"/>
    <property type="match status" value="1"/>
</dbReference>
<dbReference type="Proteomes" id="UP000334923">
    <property type="component" value="Unassembled WGS sequence"/>
</dbReference>
<dbReference type="NCBIfam" id="TIGR00557">
    <property type="entry name" value="pdxA"/>
    <property type="match status" value="1"/>
</dbReference>
<dbReference type="InterPro" id="IPR005255">
    <property type="entry name" value="PdxA_fam"/>
</dbReference>
<keyword evidence="2 4" id="KW-0560">Oxidoreductase</keyword>
<dbReference type="Pfam" id="PF04166">
    <property type="entry name" value="PdxA"/>
    <property type="match status" value="1"/>
</dbReference>
<gene>
    <name evidence="4" type="primary">pdxA</name>
    <name evidence="4" type="ORF">MAMT_00641</name>
</gene>
<evidence type="ECO:0000313" key="5">
    <source>
        <dbReference type="Proteomes" id="UP000334923"/>
    </source>
</evidence>
<dbReference type="EMBL" id="CABFVA020000022">
    <property type="protein sequence ID" value="VVM05468.1"/>
    <property type="molecule type" value="Genomic_DNA"/>
</dbReference>
<dbReference type="PANTHER" id="PTHR30004">
    <property type="entry name" value="4-HYDROXYTHREONINE-4-PHOSPHATE DEHYDROGENASE"/>
    <property type="match status" value="1"/>
</dbReference>
<organism evidence="4 5">
    <name type="scientific">Methylacidimicrobium tartarophylax</name>
    <dbReference type="NCBI Taxonomy" id="1041768"/>
    <lineage>
        <taxon>Bacteria</taxon>
        <taxon>Pseudomonadati</taxon>
        <taxon>Verrucomicrobiota</taxon>
        <taxon>Methylacidimicrobium</taxon>
    </lineage>
</organism>
<sequence>MEPVDKTVIGIPVGDPAGIGPEVVRKALASHGLPARCAYRVIGSDQGFSPGMPSPSSAQAAQEWLEESVLLWKKGEIHAIVTGPVHKAGLQATGFPYPGQTEFFAERTGCAAERTVMSFWHPKLSVSLLSTHCSLQKAISSILPEKIILSAELLADFLAQLGRPSPRIAIAALNPHASEGGLFGSEERELFEPAVAELRKKGRNVFGPIAPDSVFRQAIGGEFAGVVAAYHDQGLIPFKLVAFATGVNVTLGLPLIRTSPDHGTAFDLAGKDKADPRSMIAAIRLAARLVAAQRRKKATRESR</sequence>
<dbReference type="EC" id="1.1.1.262" evidence="4"/>
<protein>
    <submittedName>
        <fullName evidence="4">4-hydroxythreonine-4-phosphate dehydrogenase</fullName>
        <ecNumber evidence="4">1.1.1.262</ecNumber>
    </submittedName>
</protein>
<keyword evidence="1" id="KW-0479">Metal-binding</keyword>
<evidence type="ECO:0000256" key="2">
    <source>
        <dbReference type="ARBA" id="ARBA00023002"/>
    </source>
</evidence>
<dbReference type="GO" id="GO:0046872">
    <property type="term" value="F:metal ion binding"/>
    <property type="evidence" value="ECO:0007669"/>
    <property type="project" value="UniProtKB-KW"/>
</dbReference>
<proteinExistence type="predicted"/>
<dbReference type="GO" id="GO:0050570">
    <property type="term" value="F:4-hydroxythreonine-4-phosphate dehydrogenase activity"/>
    <property type="evidence" value="ECO:0007669"/>
    <property type="project" value="UniProtKB-EC"/>
</dbReference>
<keyword evidence="3" id="KW-0520">NAD</keyword>
<evidence type="ECO:0000256" key="3">
    <source>
        <dbReference type="ARBA" id="ARBA00023027"/>
    </source>
</evidence>
<dbReference type="PANTHER" id="PTHR30004:SF6">
    <property type="entry name" value="D-THREONATE 4-PHOSPHATE DEHYDROGENASE"/>
    <property type="match status" value="1"/>
</dbReference>
<dbReference type="GO" id="GO:0051287">
    <property type="term" value="F:NAD binding"/>
    <property type="evidence" value="ECO:0007669"/>
    <property type="project" value="InterPro"/>
</dbReference>
<reference evidence="4 5" key="1">
    <citation type="submission" date="2019-09" db="EMBL/GenBank/DDBJ databases">
        <authorList>
            <person name="Cremers G."/>
        </authorList>
    </citation>
    <scope>NUCLEOTIDE SEQUENCE [LARGE SCALE GENOMIC DNA]</scope>
    <source>
        <strain evidence="4">4A</strain>
    </source>
</reference>
<keyword evidence="5" id="KW-1185">Reference proteome</keyword>
<name>A0A5E6M961_9BACT</name>
<dbReference type="Gene3D" id="3.40.718.10">
    <property type="entry name" value="Isopropylmalate Dehydrogenase"/>
    <property type="match status" value="2"/>
</dbReference>
<accession>A0A5E6M961</accession>
<evidence type="ECO:0000256" key="1">
    <source>
        <dbReference type="ARBA" id="ARBA00022723"/>
    </source>
</evidence>